<dbReference type="EMBL" id="PJOS01000006">
    <property type="protein sequence ID" value="PKT74016.1"/>
    <property type="molecule type" value="Genomic_DNA"/>
</dbReference>
<dbReference type="Proteomes" id="UP000236178">
    <property type="component" value="Unassembled WGS sequence"/>
</dbReference>
<dbReference type="InterPro" id="IPR013783">
    <property type="entry name" value="Ig-like_fold"/>
</dbReference>
<dbReference type="AlphaFoldDB" id="A0A2I0SVR0"/>
<evidence type="ECO:0000313" key="1">
    <source>
        <dbReference type="EMBL" id="PKT74016.1"/>
    </source>
</evidence>
<dbReference type="InterPro" id="IPR029058">
    <property type="entry name" value="AB_hydrolase_fold"/>
</dbReference>
<dbReference type="SUPFAM" id="SSF53474">
    <property type="entry name" value="alpha/beta-Hydrolases"/>
    <property type="match status" value="1"/>
</dbReference>
<keyword evidence="2" id="KW-1185">Reference proteome</keyword>
<proteinExistence type="predicted"/>
<dbReference type="RefSeq" id="WP_103548116.1">
    <property type="nucleotide sequence ID" value="NZ_JBHJSK010000019.1"/>
</dbReference>
<dbReference type="OrthoDB" id="6546405at2"/>
<reference evidence="1 2" key="1">
    <citation type="submission" date="2017-12" db="EMBL/GenBank/DDBJ databases">
        <title>Streptomyces populusis sp. nov., a novel endophytic actinobacterium isolated from stems of Populus adenopoda Maxim.</title>
        <authorList>
            <person name="Wang Z."/>
        </authorList>
    </citation>
    <scope>NUCLEOTIDE SEQUENCE [LARGE SCALE GENOMIC DNA]</scope>
    <source>
        <strain evidence="1 2">A249</strain>
    </source>
</reference>
<comment type="caution">
    <text evidence="1">The sequence shown here is derived from an EMBL/GenBank/DDBJ whole genome shotgun (WGS) entry which is preliminary data.</text>
</comment>
<dbReference type="Gene3D" id="2.60.40.10">
    <property type="entry name" value="Immunoglobulins"/>
    <property type="match status" value="2"/>
</dbReference>
<organism evidence="1 2">
    <name type="scientific">Streptomyces populi</name>
    <dbReference type="NCBI Taxonomy" id="2058924"/>
    <lineage>
        <taxon>Bacteria</taxon>
        <taxon>Bacillati</taxon>
        <taxon>Actinomycetota</taxon>
        <taxon>Actinomycetes</taxon>
        <taxon>Kitasatosporales</taxon>
        <taxon>Streptomycetaceae</taxon>
        <taxon>Streptomyces</taxon>
    </lineage>
</organism>
<gene>
    <name evidence="1" type="ORF">CW362_04975</name>
</gene>
<accession>A0A2I0SVR0</accession>
<evidence type="ECO:0000313" key="2">
    <source>
        <dbReference type="Proteomes" id="UP000236178"/>
    </source>
</evidence>
<dbReference type="GO" id="GO:0005975">
    <property type="term" value="P:carbohydrate metabolic process"/>
    <property type="evidence" value="ECO:0007669"/>
    <property type="project" value="UniProtKB-ARBA"/>
</dbReference>
<protein>
    <recommendedName>
        <fullName evidence="3">Bacterial Ig-like domain-containing protein</fullName>
    </recommendedName>
</protein>
<sequence length="500" mass="54411">MSESAAKGRQVIRGIDASGAHPVEYRFAHARGGNRHLTVVFADTHGPDDHGWATGMFDDLRSNILWIRDRFDDGNTYYLCKEGDFGIEESVIGLIQKVVKALGLTPADVTLWGSSKGGSAALHFGLKYGFRNIVASVPQLRIGTFVRDVHPDTGRHMLGETMPEDRVRLLDSVLTDLLVSEVNPGAHLYLVSSPQDEQYATQIEPYLGLLQRYPNFNFLFSESPHITGHDEVTRRNTPPLLGIAHLLVEGISPRLGVTRHGHEEPDADRSGITGFLASTSIVQDRLAPPVVTMPLPHDPLPVTGVPLTGRAPGAVRVSIWENGGYLASAPVGPEGDWTWRREEPWSTGEHTVRLFAVDRNGIQSARTDVTFTASDRITVPRAPDATEPEQRFDTEQYFDTEGARVVLLPPLPHTPEPGQQLLATSIRFTGASNAATRVGFRENGVLLGSCPVAHGGRWLWDAVRDWSAGTHTVEVVAANDAGEVSPPATVTFAVIPVPGQ</sequence>
<name>A0A2I0SVR0_9ACTN</name>
<evidence type="ECO:0008006" key="3">
    <source>
        <dbReference type="Google" id="ProtNLM"/>
    </source>
</evidence>